<dbReference type="PANTHER" id="PTHR37833">
    <property type="entry name" value="LIPOPROTEIN-RELATED"/>
    <property type="match status" value="1"/>
</dbReference>
<dbReference type="InterPro" id="IPR011467">
    <property type="entry name" value="DUF1573"/>
</dbReference>
<dbReference type="PROSITE" id="PS51257">
    <property type="entry name" value="PROKAR_LIPOPROTEIN"/>
    <property type="match status" value="1"/>
</dbReference>
<dbReference type="InterPro" id="IPR013783">
    <property type="entry name" value="Ig-like_fold"/>
</dbReference>
<reference evidence="2 3" key="1">
    <citation type="submission" date="2023-05" db="EMBL/GenBank/DDBJ databases">
        <title>Flavobacterium sedimenti sp. nov., isolated from the sediment.</title>
        <authorList>
            <person name="Wu N."/>
        </authorList>
    </citation>
    <scope>NUCLEOTIDE SEQUENCE [LARGE SCALE GENOMIC DNA]</scope>
    <source>
        <strain evidence="2 3">YZ-48</strain>
    </source>
</reference>
<evidence type="ECO:0000313" key="2">
    <source>
        <dbReference type="EMBL" id="MDI9257359.1"/>
    </source>
</evidence>
<dbReference type="Gene3D" id="2.60.40.10">
    <property type="entry name" value="Immunoglobulins"/>
    <property type="match status" value="1"/>
</dbReference>
<name>A0ABT6XRT2_9FLAO</name>
<dbReference type="Proteomes" id="UP001230035">
    <property type="component" value="Unassembled WGS sequence"/>
</dbReference>
<dbReference type="PANTHER" id="PTHR37833:SF1">
    <property type="entry name" value="SIGNAL PEPTIDE PROTEIN"/>
    <property type="match status" value="1"/>
</dbReference>
<accession>A0ABT6XRT2</accession>
<proteinExistence type="predicted"/>
<dbReference type="RefSeq" id="WP_283239040.1">
    <property type="nucleotide sequence ID" value="NZ_JASGBP010000004.1"/>
</dbReference>
<gene>
    <name evidence="2" type="ORF">QHT84_08015</name>
</gene>
<comment type="caution">
    <text evidence="2">The sequence shown here is derived from an EMBL/GenBank/DDBJ whole genome shotgun (WGS) entry which is preliminary data.</text>
</comment>
<organism evidence="2 3">
    <name type="scientific">Flavobacterium sedimenticola</name>
    <dbReference type="NCBI Taxonomy" id="3043286"/>
    <lineage>
        <taxon>Bacteria</taxon>
        <taxon>Pseudomonadati</taxon>
        <taxon>Bacteroidota</taxon>
        <taxon>Flavobacteriia</taxon>
        <taxon>Flavobacteriales</taxon>
        <taxon>Flavobacteriaceae</taxon>
        <taxon>Flavobacterium</taxon>
    </lineage>
</organism>
<keyword evidence="3" id="KW-1185">Reference proteome</keyword>
<evidence type="ECO:0000256" key="1">
    <source>
        <dbReference type="SAM" id="SignalP"/>
    </source>
</evidence>
<evidence type="ECO:0000313" key="3">
    <source>
        <dbReference type="Proteomes" id="UP001230035"/>
    </source>
</evidence>
<dbReference type="Pfam" id="PF07610">
    <property type="entry name" value="DUF1573"/>
    <property type="match status" value="1"/>
</dbReference>
<feature type="signal peptide" evidence="1">
    <location>
        <begin position="1"/>
        <end position="22"/>
    </location>
</feature>
<sequence>MFKKISLVLVITLAMLTTSCEKKPTEMTFESQVHDFGTIKQGDKVVHDFKFTNTGGSDLIITDAKGSCGCTVPAYPKEPVKPGESGVIKVSFDSHGKSGEHSKSVTVFCNVEHGNKVLNIKANIEASLPTK</sequence>
<feature type="chain" id="PRO_5047452744" evidence="1">
    <location>
        <begin position="23"/>
        <end position="131"/>
    </location>
</feature>
<keyword evidence="1" id="KW-0732">Signal</keyword>
<protein>
    <submittedName>
        <fullName evidence="2">DUF1573 domain-containing protein</fullName>
    </submittedName>
</protein>
<dbReference type="EMBL" id="JASGBP010000004">
    <property type="protein sequence ID" value="MDI9257359.1"/>
    <property type="molecule type" value="Genomic_DNA"/>
</dbReference>